<organism evidence="3 4">
    <name type="scientific">Kangsaoukella pontilimi</name>
    <dbReference type="NCBI Taxonomy" id="2691042"/>
    <lineage>
        <taxon>Bacteria</taxon>
        <taxon>Pseudomonadati</taxon>
        <taxon>Pseudomonadota</taxon>
        <taxon>Alphaproteobacteria</taxon>
        <taxon>Rhodobacterales</taxon>
        <taxon>Paracoccaceae</taxon>
        <taxon>Kangsaoukella</taxon>
    </lineage>
</organism>
<keyword evidence="4" id="KW-1185">Reference proteome</keyword>
<dbReference type="EMBL" id="WUPT01000002">
    <property type="protein sequence ID" value="MXQ09131.1"/>
    <property type="molecule type" value="Genomic_DNA"/>
</dbReference>
<dbReference type="RefSeq" id="WP_160764989.1">
    <property type="nucleotide sequence ID" value="NZ_WUPT01000002.1"/>
</dbReference>
<proteinExistence type="predicted"/>
<reference evidence="3 4" key="2">
    <citation type="submission" date="2020-03" db="EMBL/GenBank/DDBJ databases">
        <title>Kangsaoukella pontilimi gen. nov., sp. nov., a new member of the family Rhodobacteraceae isolated from a tidal mudflat.</title>
        <authorList>
            <person name="Kim I.S."/>
        </authorList>
    </citation>
    <scope>NUCLEOTIDE SEQUENCE [LARGE SCALE GENOMIC DNA]</scope>
    <source>
        <strain evidence="3 4">GH1-50</strain>
    </source>
</reference>
<evidence type="ECO:0000259" key="1">
    <source>
        <dbReference type="Pfam" id="PF21374"/>
    </source>
</evidence>
<dbReference type="InterPro" id="IPR029044">
    <property type="entry name" value="Nucleotide-diphossugar_trans"/>
</dbReference>
<dbReference type="GO" id="GO:0030247">
    <property type="term" value="F:polysaccharide binding"/>
    <property type="evidence" value="ECO:0007669"/>
    <property type="project" value="InterPro"/>
</dbReference>
<sequence length="771" mass="82563">MALARGDGMSAPEVAVVLAVYEPDPDALDAQIASLATQRCVTLRLLAVIADGTSGALTTEVAARHGLAVELFLPDARTNSYRSFELGLGAALQAFPQADAFTFSDQDDIWHPDRLARGLAALERPGAALAHSDARVVDAGGRVIAPSLFRLERRKEPRSLRDILIRNCVTGMTLIMPRRIAEAALPFPPQAALFFHHDLWIALVAQALGRIEVIRAPLVDYRQHGANVVGAVTETARAPRFASKAWQRHWGGTYYVAAYLAKALYLRMTELAEGAGQEVDRRRLRALAPYLSEKGLGFAHLLDAVRLTLAGYPGLGWHSAMFAFVRMGRATLAARSALLGGYLPALAAFDRAAFSVAPGVEPQAVRTPAAVAATPVPTAANSFRDPRLTRRFQVRIDPNLSGGIAILVPSLNPSEVFAGIATALDIGMGLAARGHRVSFIATDLPIANPSASRSFVLSRGTGGDENVTLVCAARGDTATLAPDASLLATAWWTAHVAADMVADFALPEDGFLYLVQDYEPGFYPWGREHAGALASYDLGATPVFNTTTLRDHVLAEGHFPDADTRLTFHPSIDIGRYAGLKRTVRLKRRLAFYGRPEVARNLFETGVAALDRFLGGAGLAPQDIELVSVGLKHDDIGFANGHVLKSLGKIPWDDYPGFLAETDIGLSLMLSPHPSHPPIEMAAAGARVVTNGFGAKDLSVLSPAIRSVPPTELAIAAALHEAWGEPPPGMRDRLIDLTRLGCPLDDLVSRLAVRLDKAAGAEVVKARRRHA</sequence>
<dbReference type="Gene3D" id="3.40.50.11090">
    <property type="match status" value="1"/>
</dbReference>
<protein>
    <submittedName>
        <fullName evidence="3">Glycosyl transferase family 1</fullName>
    </submittedName>
</protein>
<name>A0A7C9MEY2_9RHOB</name>
<dbReference type="Pfam" id="PF21374">
    <property type="entry name" value="WsaF_N"/>
    <property type="match status" value="1"/>
</dbReference>
<dbReference type="InterPro" id="IPR055050">
    <property type="entry name" value="WsaF_C"/>
</dbReference>
<dbReference type="Gene3D" id="3.40.50.2000">
    <property type="entry name" value="Glycogen Phosphorylase B"/>
    <property type="match status" value="1"/>
</dbReference>
<dbReference type="AlphaFoldDB" id="A0A7C9MEY2"/>
<feature type="domain" description="WsaF C-terminal" evidence="2">
    <location>
        <begin position="588"/>
        <end position="719"/>
    </location>
</feature>
<evidence type="ECO:0000259" key="2">
    <source>
        <dbReference type="Pfam" id="PF22772"/>
    </source>
</evidence>
<reference evidence="3 4" key="1">
    <citation type="submission" date="2019-12" db="EMBL/GenBank/DDBJ databases">
        <authorList>
            <person name="Lee S.D."/>
        </authorList>
    </citation>
    <scope>NUCLEOTIDE SEQUENCE [LARGE SCALE GENOMIC DNA]</scope>
    <source>
        <strain evidence="3 4">GH1-50</strain>
    </source>
</reference>
<gene>
    <name evidence="3" type="ORF">GQ651_14890</name>
</gene>
<dbReference type="GO" id="GO:0016740">
    <property type="term" value="F:transferase activity"/>
    <property type="evidence" value="ECO:0007669"/>
    <property type="project" value="UniProtKB-KW"/>
</dbReference>
<comment type="caution">
    <text evidence="3">The sequence shown here is derived from an EMBL/GenBank/DDBJ whole genome shotgun (WGS) entry which is preliminary data.</text>
</comment>
<dbReference type="SUPFAM" id="SSF53448">
    <property type="entry name" value="Nucleotide-diphospho-sugar transferases"/>
    <property type="match status" value="1"/>
</dbReference>
<evidence type="ECO:0000313" key="4">
    <source>
        <dbReference type="Proteomes" id="UP000480350"/>
    </source>
</evidence>
<accession>A0A7C9MEY2</accession>
<dbReference type="InterPro" id="IPR048510">
    <property type="entry name" value="WsaF_N"/>
</dbReference>
<dbReference type="Pfam" id="PF22772">
    <property type="entry name" value="WsaF_C"/>
    <property type="match status" value="1"/>
</dbReference>
<dbReference type="Gene3D" id="3.90.550.10">
    <property type="entry name" value="Spore Coat Polysaccharide Biosynthesis Protein SpsA, Chain A"/>
    <property type="match status" value="1"/>
</dbReference>
<dbReference type="Proteomes" id="UP000480350">
    <property type="component" value="Unassembled WGS sequence"/>
</dbReference>
<evidence type="ECO:0000313" key="3">
    <source>
        <dbReference type="EMBL" id="MXQ09131.1"/>
    </source>
</evidence>
<keyword evidence="3" id="KW-0808">Transferase</keyword>
<feature type="domain" description="WsaF N-terminal" evidence="1">
    <location>
        <begin position="404"/>
        <end position="546"/>
    </location>
</feature>